<feature type="transmembrane region" description="Helical" evidence="6">
    <location>
        <begin position="46"/>
        <end position="67"/>
    </location>
</feature>
<comment type="catalytic activity">
    <reaction evidence="1">
        <text>[protein]-peptidylproline (omega=180) = [protein]-peptidylproline (omega=0)</text>
        <dbReference type="Rhea" id="RHEA:16237"/>
        <dbReference type="Rhea" id="RHEA-COMP:10747"/>
        <dbReference type="Rhea" id="RHEA-COMP:10748"/>
        <dbReference type="ChEBI" id="CHEBI:83833"/>
        <dbReference type="ChEBI" id="CHEBI:83834"/>
        <dbReference type="EC" id="5.2.1.8"/>
    </reaction>
</comment>
<evidence type="ECO:0000256" key="5">
    <source>
        <dbReference type="ARBA" id="ARBA00023235"/>
    </source>
</evidence>
<dbReference type="Gene3D" id="1.10.4030.10">
    <property type="entry name" value="Porin chaperone SurA, peptide-binding domain"/>
    <property type="match status" value="1"/>
</dbReference>
<comment type="caution">
    <text evidence="7">The sequence shown here is derived from an EMBL/GenBank/DDBJ whole genome shotgun (WGS) entry which is preliminary data.</text>
</comment>
<keyword evidence="4" id="KW-0697">Rotamase</keyword>
<evidence type="ECO:0000313" key="8">
    <source>
        <dbReference type="Proteomes" id="UP000053904"/>
    </source>
</evidence>
<name>A0A101HG11_9BACT</name>
<dbReference type="Pfam" id="PF13624">
    <property type="entry name" value="SurA_N_3"/>
    <property type="match status" value="1"/>
</dbReference>
<dbReference type="InterPro" id="IPR027304">
    <property type="entry name" value="Trigger_fact/SurA_dom_sf"/>
</dbReference>
<evidence type="ECO:0000256" key="4">
    <source>
        <dbReference type="ARBA" id="ARBA00023110"/>
    </source>
</evidence>
<feature type="non-terminal residue" evidence="7">
    <location>
        <position position="208"/>
    </location>
</feature>
<sequence length="208" mass="24208">MPKKANKKSKSPKKKEKKVEVKFKKPNIKFKKPDWKEIKESKVTKYSLMVLLLLIFFVIVDFGVQYLNNDYSAAVVNGERITEREYYYRLDQAYGSAIVSQLIEETLIRQEAEKEGITVTEEEIQADLDEIVEQVGGQEQLDASLEAYNLTLDDLRRQIELDIISTKLLEPTLEYTEDDVKTFFEQYSEAIFPEEAAQLEEGELLDYE</sequence>
<keyword evidence="5 7" id="KW-0413">Isomerase</keyword>
<keyword evidence="6" id="KW-0812">Transmembrane</keyword>
<dbReference type="PANTHER" id="PTHR47245">
    <property type="entry name" value="PEPTIDYLPROLYL ISOMERASE"/>
    <property type="match status" value="1"/>
</dbReference>
<dbReference type="PANTHER" id="PTHR47245:SF1">
    <property type="entry name" value="FOLDASE PROTEIN PRSA"/>
    <property type="match status" value="1"/>
</dbReference>
<accession>A0A101HG11</accession>
<protein>
    <recommendedName>
        <fullName evidence="2">peptidylprolyl isomerase</fullName>
        <ecNumber evidence="2">5.2.1.8</ecNumber>
    </recommendedName>
</protein>
<keyword evidence="3" id="KW-0732">Signal</keyword>
<dbReference type="InterPro" id="IPR050245">
    <property type="entry name" value="PrsA_foldase"/>
</dbReference>
<evidence type="ECO:0000256" key="6">
    <source>
        <dbReference type="SAM" id="Phobius"/>
    </source>
</evidence>
<dbReference type="GO" id="GO:0003755">
    <property type="term" value="F:peptidyl-prolyl cis-trans isomerase activity"/>
    <property type="evidence" value="ECO:0007669"/>
    <property type="project" value="UniProtKB-KW"/>
</dbReference>
<keyword evidence="6" id="KW-1133">Transmembrane helix</keyword>
<evidence type="ECO:0000256" key="1">
    <source>
        <dbReference type="ARBA" id="ARBA00000971"/>
    </source>
</evidence>
<evidence type="ECO:0000256" key="2">
    <source>
        <dbReference type="ARBA" id="ARBA00013194"/>
    </source>
</evidence>
<dbReference type="Proteomes" id="UP000053904">
    <property type="component" value="Unassembled WGS sequence"/>
</dbReference>
<reference evidence="8" key="1">
    <citation type="journal article" date="2015" name="MBio">
        <title>Genome-Resolved Metagenomic Analysis Reveals Roles for Candidate Phyla and Other Microbial Community Members in Biogeochemical Transformations in Oil Reservoirs.</title>
        <authorList>
            <person name="Hu P."/>
            <person name="Tom L."/>
            <person name="Singh A."/>
            <person name="Thomas B.C."/>
            <person name="Baker B.J."/>
            <person name="Piceno Y.M."/>
            <person name="Andersen G.L."/>
            <person name="Banfield J.F."/>
        </authorList>
    </citation>
    <scope>NUCLEOTIDE SEQUENCE [LARGE SCALE GENOMIC DNA]</scope>
</reference>
<proteinExistence type="predicted"/>
<organism evidence="7 8">
    <name type="scientific">candidate division WS6 bacterium 34_10</name>
    <dbReference type="NCBI Taxonomy" id="1641389"/>
    <lineage>
        <taxon>Bacteria</taxon>
        <taxon>Candidatus Dojkabacteria</taxon>
    </lineage>
</organism>
<dbReference type="EMBL" id="LGGO01000216">
    <property type="protein sequence ID" value="KUK76049.1"/>
    <property type="molecule type" value="Genomic_DNA"/>
</dbReference>
<dbReference type="AlphaFoldDB" id="A0A101HG11"/>
<dbReference type="EC" id="5.2.1.8" evidence="2"/>
<evidence type="ECO:0000256" key="3">
    <source>
        <dbReference type="ARBA" id="ARBA00022729"/>
    </source>
</evidence>
<dbReference type="SUPFAM" id="SSF109998">
    <property type="entry name" value="Triger factor/SurA peptide-binding domain-like"/>
    <property type="match status" value="1"/>
</dbReference>
<evidence type="ECO:0000313" key="7">
    <source>
        <dbReference type="EMBL" id="KUK76049.1"/>
    </source>
</evidence>
<keyword evidence="6" id="KW-0472">Membrane</keyword>
<gene>
    <name evidence="7" type="ORF">XD93_1134</name>
</gene>